<dbReference type="PANTHER" id="PTHR46577:SF1">
    <property type="entry name" value="HTH-TYPE TRANSCRIPTIONAL REGULATORY PROTEIN GABR"/>
    <property type="match status" value="1"/>
</dbReference>
<dbReference type="Gene3D" id="3.90.1150.10">
    <property type="entry name" value="Aspartate Aminotransferase, domain 1"/>
    <property type="match status" value="1"/>
</dbReference>
<evidence type="ECO:0000256" key="6">
    <source>
        <dbReference type="SAM" id="MobiDB-lite"/>
    </source>
</evidence>
<evidence type="ECO:0000259" key="7">
    <source>
        <dbReference type="PROSITE" id="PS50949"/>
    </source>
</evidence>
<evidence type="ECO:0000256" key="5">
    <source>
        <dbReference type="ARBA" id="ARBA00023163"/>
    </source>
</evidence>
<dbReference type="GO" id="GO:0008483">
    <property type="term" value="F:transaminase activity"/>
    <property type="evidence" value="ECO:0007669"/>
    <property type="project" value="UniProtKB-KW"/>
</dbReference>
<evidence type="ECO:0000313" key="9">
    <source>
        <dbReference type="Proteomes" id="UP001629244"/>
    </source>
</evidence>
<keyword evidence="9" id="KW-1185">Reference proteome</keyword>
<protein>
    <submittedName>
        <fullName evidence="8">PLP-dependent aminotransferase family protein</fullName>
    </submittedName>
</protein>
<dbReference type="Pfam" id="PF00155">
    <property type="entry name" value="Aminotran_1_2"/>
    <property type="match status" value="1"/>
</dbReference>
<keyword evidence="4" id="KW-0238">DNA-binding</keyword>
<dbReference type="Proteomes" id="UP001629244">
    <property type="component" value="Unassembled WGS sequence"/>
</dbReference>
<organism evidence="8 9">
    <name type="scientific">Sphingomonas plantiphila</name>
    <dbReference type="NCBI Taxonomy" id="3163295"/>
    <lineage>
        <taxon>Bacteria</taxon>
        <taxon>Pseudomonadati</taxon>
        <taxon>Pseudomonadota</taxon>
        <taxon>Alphaproteobacteria</taxon>
        <taxon>Sphingomonadales</taxon>
        <taxon>Sphingomonadaceae</taxon>
        <taxon>Sphingomonas</taxon>
    </lineage>
</organism>
<comment type="caution">
    <text evidence="8">The sequence shown here is derived from an EMBL/GenBank/DDBJ whole genome shotgun (WGS) entry which is preliminary data.</text>
</comment>
<accession>A0ABW8YI66</accession>
<keyword evidence="8" id="KW-0808">Transferase</keyword>
<name>A0ABW8YI66_9SPHN</name>
<dbReference type="Gene3D" id="1.10.10.10">
    <property type="entry name" value="Winged helix-like DNA-binding domain superfamily/Winged helix DNA-binding domain"/>
    <property type="match status" value="1"/>
</dbReference>
<keyword evidence="3" id="KW-0805">Transcription regulation</keyword>
<sequence length="453" mass="48493">MNDRWIPDPTELGGVKYVAIADALAQAIDTGVVKAGDRLPPQRHLADRLGVDLTTVTRAYEAARLRGFIEGRGRSGSYVRDPSKAEVPRRQTPDAGMNMPPELPRDILGRTIAQTISELMSHNAASSLQYQPAGGAREDRIVGAELLTRLGVSSVDDDVLISSGGQSALSAIMSALFDVGDAIACGSHVYPGFRAIAERLGLRLIALPRIDAEALRRVCTRGDIKALYLVPTNDNPTAATLTASERQAIAHVAEEQDVQIIEDDAYGALAASPIAPVASYVPHRTWYIASTSKIISPALRVAFLRAPNMAGGLRLASILHETTIMAPPLNVALVSAWISNGTFDQLLAKMRDESAKRQQLASELLAGLDVSSHPEGYHLWLRLPSHLTGRNLADLMRPTGLSVIPSERFAVGDAGPEAVRVSFGGSISPDRLRSGLMRLRGYADAPTNASQLV</sequence>
<evidence type="ECO:0000256" key="1">
    <source>
        <dbReference type="ARBA" id="ARBA00005384"/>
    </source>
</evidence>
<dbReference type="InterPro" id="IPR051446">
    <property type="entry name" value="HTH_trans_reg/aminotransferase"/>
</dbReference>
<feature type="region of interest" description="Disordered" evidence="6">
    <location>
        <begin position="74"/>
        <end position="103"/>
    </location>
</feature>
<dbReference type="InterPro" id="IPR015424">
    <property type="entry name" value="PyrdxlP-dep_Trfase"/>
</dbReference>
<reference evidence="8 9" key="1">
    <citation type="submission" date="2024-06" db="EMBL/GenBank/DDBJ databases">
        <authorList>
            <person name="Kaempfer P."/>
            <person name="Viver T."/>
        </authorList>
    </citation>
    <scope>NUCLEOTIDE SEQUENCE [LARGE SCALE GENOMIC DNA]</scope>
    <source>
        <strain evidence="8 9">ST-64</strain>
    </source>
</reference>
<keyword evidence="8" id="KW-0032">Aminotransferase</keyword>
<dbReference type="PANTHER" id="PTHR46577">
    <property type="entry name" value="HTH-TYPE TRANSCRIPTIONAL REGULATORY PROTEIN GABR"/>
    <property type="match status" value="1"/>
</dbReference>
<comment type="similarity">
    <text evidence="1">In the C-terminal section; belongs to the class-I pyridoxal-phosphate-dependent aminotransferase family.</text>
</comment>
<dbReference type="RefSeq" id="WP_408076641.1">
    <property type="nucleotide sequence ID" value="NZ_JBELQC010000001.1"/>
</dbReference>
<dbReference type="SUPFAM" id="SSF53383">
    <property type="entry name" value="PLP-dependent transferases"/>
    <property type="match status" value="1"/>
</dbReference>
<dbReference type="InterPro" id="IPR015421">
    <property type="entry name" value="PyrdxlP-dep_Trfase_major"/>
</dbReference>
<dbReference type="InterPro" id="IPR015422">
    <property type="entry name" value="PyrdxlP-dep_Trfase_small"/>
</dbReference>
<dbReference type="SMART" id="SM00345">
    <property type="entry name" value="HTH_GNTR"/>
    <property type="match status" value="1"/>
</dbReference>
<keyword evidence="5" id="KW-0804">Transcription</keyword>
<dbReference type="CDD" id="cd00609">
    <property type="entry name" value="AAT_like"/>
    <property type="match status" value="1"/>
</dbReference>
<dbReference type="InterPro" id="IPR036390">
    <property type="entry name" value="WH_DNA-bd_sf"/>
</dbReference>
<evidence type="ECO:0000313" key="8">
    <source>
        <dbReference type="EMBL" id="MFL9839674.1"/>
    </source>
</evidence>
<evidence type="ECO:0000256" key="4">
    <source>
        <dbReference type="ARBA" id="ARBA00023125"/>
    </source>
</evidence>
<feature type="compositionally biased region" description="Basic and acidic residues" evidence="6">
    <location>
        <begin position="81"/>
        <end position="92"/>
    </location>
</feature>
<dbReference type="InterPro" id="IPR036388">
    <property type="entry name" value="WH-like_DNA-bd_sf"/>
</dbReference>
<proteinExistence type="inferred from homology"/>
<evidence type="ECO:0000256" key="3">
    <source>
        <dbReference type="ARBA" id="ARBA00023015"/>
    </source>
</evidence>
<dbReference type="Gene3D" id="3.40.640.10">
    <property type="entry name" value="Type I PLP-dependent aspartate aminotransferase-like (Major domain)"/>
    <property type="match status" value="1"/>
</dbReference>
<dbReference type="SUPFAM" id="SSF46785">
    <property type="entry name" value="Winged helix' DNA-binding domain"/>
    <property type="match status" value="1"/>
</dbReference>
<feature type="domain" description="HTH gntR-type" evidence="7">
    <location>
        <begin position="14"/>
        <end position="82"/>
    </location>
</feature>
<dbReference type="InterPro" id="IPR004839">
    <property type="entry name" value="Aminotransferase_I/II_large"/>
</dbReference>
<dbReference type="Pfam" id="PF00392">
    <property type="entry name" value="GntR"/>
    <property type="match status" value="1"/>
</dbReference>
<gene>
    <name evidence="8" type="ORF">ABS767_01750</name>
</gene>
<dbReference type="PROSITE" id="PS50949">
    <property type="entry name" value="HTH_GNTR"/>
    <property type="match status" value="1"/>
</dbReference>
<dbReference type="InterPro" id="IPR000524">
    <property type="entry name" value="Tscrpt_reg_HTH_GntR"/>
</dbReference>
<evidence type="ECO:0000256" key="2">
    <source>
        <dbReference type="ARBA" id="ARBA00022898"/>
    </source>
</evidence>
<dbReference type="EMBL" id="JBELQC010000001">
    <property type="protein sequence ID" value="MFL9839674.1"/>
    <property type="molecule type" value="Genomic_DNA"/>
</dbReference>
<keyword evidence="2" id="KW-0663">Pyridoxal phosphate</keyword>
<dbReference type="CDD" id="cd07377">
    <property type="entry name" value="WHTH_GntR"/>
    <property type="match status" value="1"/>
</dbReference>